<gene>
    <name evidence="2" type="ORF">Pmani_023132</name>
</gene>
<dbReference type="Proteomes" id="UP001292094">
    <property type="component" value="Unassembled WGS sequence"/>
</dbReference>
<evidence type="ECO:0000256" key="1">
    <source>
        <dbReference type="SAM" id="MobiDB-lite"/>
    </source>
</evidence>
<evidence type="ECO:0000313" key="2">
    <source>
        <dbReference type="EMBL" id="KAK4304953.1"/>
    </source>
</evidence>
<organism evidence="2 3">
    <name type="scientific">Petrolisthes manimaculis</name>
    <dbReference type="NCBI Taxonomy" id="1843537"/>
    <lineage>
        <taxon>Eukaryota</taxon>
        <taxon>Metazoa</taxon>
        <taxon>Ecdysozoa</taxon>
        <taxon>Arthropoda</taxon>
        <taxon>Crustacea</taxon>
        <taxon>Multicrustacea</taxon>
        <taxon>Malacostraca</taxon>
        <taxon>Eumalacostraca</taxon>
        <taxon>Eucarida</taxon>
        <taxon>Decapoda</taxon>
        <taxon>Pleocyemata</taxon>
        <taxon>Anomura</taxon>
        <taxon>Galatheoidea</taxon>
        <taxon>Porcellanidae</taxon>
        <taxon>Petrolisthes</taxon>
    </lineage>
</organism>
<keyword evidence="3" id="KW-1185">Reference proteome</keyword>
<dbReference type="AlphaFoldDB" id="A0AAE1TZX2"/>
<sequence>MRIEGDEEMNSMKRKRHVMRATQKREKVNQKWRKKIEEEEECEIGVDRGWRRVDRGWRSGQRMEEWTEDGGVGGG</sequence>
<comment type="caution">
    <text evidence="2">The sequence shown here is derived from an EMBL/GenBank/DDBJ whole genome shotgun (WGS) entry which is preliminary data.</text>
</comment>
<proteinExistence type="predicted"/>
<feature type="region of interest" description="Disordered" evidence="1">
    <location>
        <begin position="1"/>
        <end position="34"/>
    </location>
</feature>
<dbReference type="EMBL" id="JAWZYT010002356">
    <property type="protein sequence ID" value="KAK4304953.1"/>
    <property type="molecule type" value="Genomic_DNA"/>
</dbReference>
<name>A0AAE1TZX2_9EUCA</name>
<accession>A0AAE1TZX2</accession>
<reference evidence="2" key="1">
    <citation type="submission" date="2023-11" db="EMBL/GenBank/DDBJ databases">
        <title>Genome assemblies of two species of porcelain crab, Petrolisthes cinctipes and Petrolisthes manimaculis (Anomura: Porcellanidae).</title>
        <authorList>
            <person name="Angst P."/>
        </authorList>
    </citation>
    <scope>NUCLEOTIDE SEQUENCE</scope>
    <source>
        <strain evidence="2">PB745_02</strain>
        <tissue evidence="2">Gill</tissue>
    </source>
</reference>
<evidence type="ECO:0000313" key="3">
    <source>
        <dbReference type="Proteomes" id="UP001292094"/>
    </source>
</evidence>
<protein>
    <submittedName>
        <fullName evidence="2">Uncharacterized protein</fullName>
    </submittedName>
</protein>